<dbReference type="PRINTS" id="PR00700">
    <property type="entry name" value="PRTYPHPHTASE"/>
</dbReference>
<organism evidence="4">
    <name type="scientific">Strongyloides stercoralis</name>
    <name type="common">Threadworm</name>
    <dbReference type="NCBI Taxonomy" id="6248"/>
    <lineage>
        <taxon>Eukaryota</taxon>
        <taxon>Metazoa</taxon>
        <taxon>Ecdysozoa</taxon>
        <taxon>Nematoda</taxon>
        <taxon>Chromadorea</taxon>
        <taxon>Rhabditida</taxon>
        <taxon>Tylenchina</taxon>
        <taxon>Panagrolaimomorpha</taxon>
        <taxon>Strongyloidoidea</taxon>
        <taxon>Strongyloididae</taxon>
        <taxon>Strongyloides</taxon>
    </lineage>
</organism>
<sequence length="313" mass="36505">MSSDTPHALNWCYDVLTHGVYSLANDYCNYLKNQITDKTTFENFNNFQNKNKIRYADIKLNDQFRVKIQKEGTSTDFIHANYIITPFNKKRFIATQGPLSSTIKDFWKMVIENNVEGIVMLCNTIENNKEKCALYFPNIVGSNIIIDDIIIRCLEMGPISEECKEVTKTILEVNYKNGNEFINRFVCHYSWTNWPDRSVPRDIKPLILILDSIRHHKTPVVVHCSAGIGRTGCLIAIEHYLEQVINNNKLDDGLKYVKFLRTMRQHAIQTEKQYVFIHYCIIKIVLGNFKHLLSPGAKEIFEKFEKDYETFIN</sequence>
<dbReference type="Pfam" id="PF00102">
    <property type="entry name" value="Y_phosphatase"/>
    <property type="match status" value="1"/>
</dbReference>
<dbReference type="SUPFAM" id="SSF52799">
    <property type="entry name" value="(Phosphotyrosine protein) phosphatases II"/>
    <property type="match status" value="1"/>
</dbReference>
<dbReference type="Proteomes" id="UP000035681">
    <property type="component" value="Unplaced"/>
</dbReference>
<dbReference type="WBParaSite" id="SSTP_0000043200.1">
    <property type="protein sequence ID" value="SSTP_0000043200.1"/>
    <property type="gene ID" value="SSTP_0000043200"/>
</dbReference>
<evidence type="ECO:0000313" key="3">
    <source>
        <dbReference type="Proteomes" id="UP000035681"/>
    </source>
</evidence>
<keyword evidence="3" id="KW-1185">Reference proteome</keyword>
<dbReference type="PROSITE" id="PS00383">
    <property type="entry name" value="TYR_PHOSPHATASE_1"/>
    <property type="match status" value="1"/>
</dbReference>
<dbReference type="PANTHER" id="PTHR46163">
    <property type="entry name" value="TYROSINE-PROTEIN PHOSPHATASE-RELATED"/>
    <property type="match status" value="1"/>
</dbReference>
<dbReference type="Gene3D" id="3.90.190.10">
    <property type="entry name" value="Protein tyrosine phosphatase superfamily"/>
    <property type="match status" value="1"/>
</dbReference>
<accession>A0A0K0DT72</accession>
<feature type="domain" description="Tyrosine-protein phosphatase" evidence="1">
    <location>
        <begin position="48"/>
        <end position="284"/>
    </location>
</feature>
<dbReference type="InterPro" id="IPR003595">
    <property type="entry name" value="Tyr_Pase_cat"/>
</dbReference>
<evidence type="ECO:0000259" key="2">
    <source>
        <dbReference type="PROSITE" id="PS50056"/>
    </source>
</evidence>
<dbReference type="STRING" id="6248.A0A0K0DT72"/>
<dbReference type="GO" id="GO:0004725">
    <property type="term" value="F:protein tyrosine phosphatase activity"/>
    <property type="evidence" value="ECO:0007669"/>
    <property type="project" value="InterPro"/>
</dbReference>
<dbReference type="PANTHER" id="PTHR46163:SF5">
    <property type="entry name" value="TYROSINE-PROTEIN PHOSPHATASE"/>
    <property type="match status" value="1"/>
</dbReference>
<feature type="domain" description="Tyrosine specific protein phosphatases" evidence="2">
    <location>
        <begin position="204"/>
        <end position="275"/>
    </location>
</feature>
<dbReference type="PROSITE" id="PS50056">
    <property type="entry name" value="TYR_PHOSPHATASE_2"/>
    <property type="match status" value="1"/>
</dbReference>
<dbReference type="AlphaFoldDB" id="A0A0K0DT72"/>
<reference evidence="4" key="1">
    <citation type="submission" date="2015-08" db="UniProtKB">
        <authorList>
            <consortium name="WormBaseParasite"/>
        </authorList>
    </citation>
    <scope>IDENTIFICATION</scope>
</reference>
<evidence type="ECO:0000313" key="4">
    <source>
        <dbReference type="WBParaSite" id="SSTP_0000043200.1"/>
    </source>
</evidence>
<dbReference type="InterPro" id="IPR000387">
    <property type="entry name" value="Tyr_Pase_dom"/>
</dbReference>
<dbReference type="SMART" id="SM00404">
    <property type="entry name" value="PTPc_motif"/>
    <property type="match status" value="1"/>
</dbReference>
<dbReference type="WBParaSite" id="TCONS_00006670.p1">
    <property type="protein sequence ID" value="TCONS_00006670.p1"/>
    <property type="gene ID" value="XLOC_004795"/>
</dbReference>
<proteinExistence type="predicted"/>
<dbReference type="InterPro" id="IPR052782">
    <property type="entry name" value="Oocyte-zygote_transition_reg"/>
</dbReference>
<protein>
    <submittedName>
        <fullName evidence="4 5">Uncharacterized protein</fullName>
    </submittedName>
</protein>
<name>A0A0K0DT72_STRER</name>
<dbReference type="SMART" id="SM00194">
    <property type="entry name" value="PTPc"/>
    <property type="match status" value="1"/>
</dbReference>
<dbReference type="InterPro" id="IPR016130">
    <property type="entry name" value="Tyr_Pase_AS"/>
</dbReference>
<evidence type="ECO:0000259" key="1">
    <source>
        <dbReference type="PROSITE" id="PS50055"/>
    </source>
</evidence>
<dbReference type="InterPro" id="IPR029021">
    <property type="entry name" value="Prot-tyrosine_phosphatase-like"/>
</dbReference>
<dbReference type="InterPro" id="IPR000242">
    <property type="entry name" value="PTP_cat"/>
</dbReference>
<dbReference type="CDD" id="cd00047">
    <property type="entry name" value="PTPc"/>
    <property type="match status" value="1"/>
</dbReference>
<dbReference type="PROSITE" id="PS50055">
    <property type="entry name" value="TYR_PHOSPHATASE_PTP"/>
    <property type="match status" value="1"/>
</dbReference>
<evidence type="ECO:0000313" key="5">
    <source>
        <dbReference type="WBParaSite" id="TCONS_00006670.p1"/>
    </source>
</evidence>